<dbReference type="EMBL" id="WHSC02000004">
    <property type="protein sequence ID" value="MDO6121221.1"/>
    <property type="molecule type" value="Genomic_DNA"/>
</dbReference>
<dbReference type="RefSeq" id="WP_303276679.1">
    <property type="nucleotide sequence ID" value="NZ_WHSC02000004.1"/>
</dbReference>
<reference evidence="1" key="1">
    <citation type="submission" date="2022-04" db="EMBL/GenBank/DDBJ databases">
        <title>Shinella lacus sp. nov., a novel member of the genus Shinella from water.</title>
        <authorList>
            <person name="Deng Y."/>
        </authorList>
    </citation>
    <scope>NUCLEOTIDE SEQUENCE</scope>
    <source>
        <strain evidence="1">JCM 31239</strain>
    </source>
</reference>
<organism evidence="1 2">
    <name type="scientific">Shinella curvata</name>
    <dbReference type="NCBI Taxonomy" id="1817964"/>
    <lineage>
        <taxon>Bacteria</taxon>
        <taxon>Pseudomonadati</taxon>
        <taxon>Pseudomonadota</taxon>
        <taxon>Alphaproteobacteria</taxon>
        <taxon>Hyphomicrobiales</taxon>
        <taxon>Rhizobiaceae</taxon>
        <taxon>Shinella</taxon>
    </lineage>
</organism>
<dbReference type="Proteomes" id="UP001177080">
    <property type="component" value="Unassembled WGS sequence"/>
</dbReference>
<proteinExistence type="predicted"/>
<sequence>LDQQASGLDELSLTQNRQNARHITGLEASFDFLKRSQLARFFRLLDSLVQFSPRFMPLWNLLRSPRK</sequence>
<name>A0ABT8XD86_9HYPH</name>
<accession>A0ABT8XD86</accession>
<keyword evidence="2" id="KW-1185">Reference proteome</keyword>
<comment type="caution">
    <text evidence="1">The sequence shown here is derived from an EMBL/GenBank/DDBJ whole genome shotgun (WGS) entry which is preliminary data.</text>
</comment>
<protein>
    <submittedName>
        <fullName evidence="1">Uncharacterized protein</fullName>
    </submittedName>
</protein>
<evidence type="ECO:0000313" key="2">
    <source>
        <dbReference type="Proteomes" id="UP001177080"/>
    </source>
</evidence>
<evidence type="ECO:0000313" key="1">
    <source>
        <dbReference type="EMBL" id="MDO6121221.1"/>
    </source>
</evidence>
<feature type="non-terminal residue" evidence="1">
    <location>
        <position position="1"/>
    </location>
</feature>
<gene>
    <name evidence="1" type="ORF">GB928_008525</name>
</gene>